<dbReference type="PANTHER" id="PTHR33392">
    <property type="entry name" value="POLYISOPRENYL-TEICHOIC ACID--PEPTIDOGLYCAN TEICHOIC ACID TRANSFERASE TAGU"/>
    <property type="match status" value="1"/>
</dbReference>
<comment type="similarity">
    <text evidence="1">Belongs to the LytR/CpsA/Psr (LCP) family.</text>
</comment>
<keyword evidence="2" id="KW-1133">Transmembrane helix</keyword>
<evidence type="ECO:0000313" key="6">
    <source>
        <dbReference type="Proteomes" id="UP000178501"/>
    </source>
</evidence>
<evidence type="ECO:0000313" key="5">
    <source>
        <dbReference type="EMBL" id="OGY51263.1"/>
    </source>
</evidence>
<accession>A0A1G1YFY5</accession>
<reference evidence="5 6" key="1">
    <citation type="journal article" date="2016" name="Nat. Commun.">
        <title>Thousands of microbial genomes shed light on interconnected biogeochemical processes in an aquifer system.</title>
        <authorList>
            <person name="Anantharaman K."/>
            <person name="Brown C.T."/>
            <person name="Hug L.A."/>
            <person name="Sharon I."/>
            <person name="Castelle C.J."/>
            <person name="Probst A.J."/>
            <person name="Thomas B.C."/>
            <person name="Singh A."/>
            <person name="Wilkins M.J."/>
            <person name="Karaoz U."/>
            <person name="Brodie E.L."/>
            <person name="Williams K.H."/>
            <person name="Hubbard S.S."/>
            <person name="Banfield J.F."/>
        </authorList>
    </citation>
    <scope>NUCLEOTIDE SEQUENCE [LARGE SCALE GENOMIC DNA]</scope>
</reference>
<dbReference type="Gene3D" id="3.30.70.2390">
    <property type="match status" value="1"/>
</dbReference>
<keyword evidence="2" id="KW-0472">Membrane</keyword>
<proteinExistence type="inferred from homology"/>
<dbReference type="NCBIfam" id="TIGR00350">
    <property type="entry name" value="lytR_cpsA_psr"/>
    <property type="match status" value="1"/>
</dbReference>
<evidence type="ECO:0008006" key="7">
    <source>
        <dbReference type="Google" id="ProtNLM"/>
    </source>
</evidence>
<feature type="domain" description="LytR/CpsA/Psr regulator C-terminal" evidence="4">
    <location>
        <begin position="377"/>
        <end position="471"/>
    </location>
</feature>
<dbReference type="AlphaFoldDB" id="A0A1G1YFY5"/>
<evidence type="ECO:0000256" key="1">
    <source>
        <dbReference type="ARBA" id="ARBA00006068"/>
    </source>
</evidence>
<dbReference type="EMBL" id="MHIK01000032">
    <property type="protein sequence ID" value="OGY51263.1"/>
    <property type="molecule type" value="Genomic_DNA"/>
</dbReference>
<dbReference type="Pfam" id="PF03816">
    <property type="entry name" value="LytR_cpsA_psr"/>
    <property type="match status" value="1"/>
</dbReference>
<feature type="domain" description="Cell envelope-related transcriptional attenuator" evidence="3">
    <location>
        <begin position="108"/>
        <end position="272"/>
    </location>
</feature>
<evidence type="ECO:0000259" key="3">
    <source>
        <dbReference type="Pfam" id="PF03816"/>
    </source>
</evidence>
<dbReference type="Gene3D" id="3.40.630.190">
    <property type="entry name" value="LCP protein"/>
    <property type="match status" value="1"/>
</dbReference>
<evidence type="ECO:0000256" key="2">
    <source>
        <dbReference type="SAM" id="Phobius"/>
    </source>
</evidence>
<organism evidence="5 6">
    <name type="scientific">Candidatus Buchananbacteria bacterium RIFCSPHIGHO2_02_FULL_45_11b</name>
    <dbReference type="NCBI Taxonomy" id="1797541"/>
    <lineage>
        <taxon>Bacteria</taxon>
        <taxon>Candidatus Buchananiibacteriota</taxon>
    </lineage>
</organism>
<dbReference type="InterPro" id="IPR027381">
    <property type="entry name" value="LytR/CpsA/Psr_C"/>
</dbReference>
<dbReference type="PANTHER" id="PTHR33392:SF6">
    <property type="entry name" value="POLYISOPRENYL-TEICHOIC ACID--PEPTIDOGLYCAN TEICHOIC ACID TRANSFERASE TAGU"/>
    <property type="match status" value="1"/>
</dbReference>
<gene>
    <name evidence="5" type="ORF">A3J65_04825</name>
</gene>
<name>A0A1G1YFY5_9BACT</name>
<feature type="transmembrane region" description="Helical" evidence="2">
    <location>
        <begin position="28"/>
        <end position="48"/>
    </location>
</feature>
<dbReference type="InterPro" id="IPR050922">
    <property type="entry name" value="LytR/CpsA/Psr_CW_biosynth"/>
</dbReference>
<comment type="caution">
    <text evidence="5">The sequence shown here is derived from an EMBL/GenBank/DDBJ whole genome shotgun (WGS) entry which is preliminary data.</text>
</comment>
<protein>
    <recommendedName>
        <fullName evidence="7">Cell envelope-related transcriptional attenuator domain-containing protein</fullName>
    </recommendedName>
</protein>
<dbReference type="Proteomes" id="UP000178501">
    <property type="component" value="Unassembled WGS sequence"/>
</dbReference>
<dbReference type="Pfam" id="PF13399">
    <property type="entry name" value="LytR_C"/>
    <property type="match status" value="1"/>
</dbReference>
<dbReference type="InterPro" id="IPR004474">
    <property type="entry name" value="LytR_CpsA_psr"/>
</dbReference>
<evidence type="ECO:0000259" key="4">
    <source>
        <dbReference type="Pfam" id="PF13399"/>
    </source>
</evidence>
<sequence length="473" mass="51824">MRTEIDFLNEEDKIIKAPRRKMKAIGKILLFLLIFFAIAAGSALYGVISSGENLSKTFGNVGLWGQISQLISSGEKKIAGEDEDRVNVLLLGIGGFENGKEHDGPFLTDTIILGSFKPKTRQAALISIPRDLVMPVPGYGWRKINAANAYGEAQNSGQGGELARQAISESLGVDIPYYIRLDFAGFKQIIDDLGGIDVDVEHVLDDRLYPIPGKETATTSERYEHLYIEAGQQHFDGERALKFVRSRQAGGAEGSDFARSKRQQKVLLATKEKGLSFGALINPYKISNVMDTLSRHLATNLQVWEIIRLFNLGKEVGEENIIHRVFDDSAEGLLVQAVTEDGAYVLRPADGNFSAIKLVVQNIFDLKKIERLKPKAVEIQNGTKIGGLALRFSQYLESVGYQVIKIGNAPTQDYQKTVVYNLSSNANDQSAAAIAGLLDSELAPTLPDWLKSTTSPKVSAKADVLVILGQDKK</sequence>
<keyword evidence="2" id="KW-0812">Transmembrane</keyword>